<dbReference type="AlphaFoldDB" id="A0A090QSM6"/>
<dbReference type="GO" id="GO:0016301">
    <property type="term" value="F:kinase activity"/>
    <property type="evidence" value="ECO:0007669"/>
    <property type="project" value="UniProtKB-KW"/>
</dbReference>
<protein>
    <submittedName>
        <fullName evidence="1">Chitin catabolic cascade sensor histidine kinase ChiS</fullName>
    </submittedName>
</protein>
<proteinExistence type="predicted"/>
<comment type="caution">
    <text evidence="1">The sequence shown here is derived from an EMBL/GenBank/DDBJ whole genome shotgun (WGS) entry which is preliminary data.</text>
</comment>
<keyword evidence="1" id="KW-0808">Transferase</keyword>
<sequence length="95" mass="11418">MDTMKTTLKVWENSNHKSKFELAEESGLWRVYLDRSTLQTRTLDKYLHIETLPKTPRWRTVLSTIDFVLERSHSHPEGRRELAQMKEQLQQLIHQ</sequence>
<evidence type="ECO:0000313" key="2">
    <source>
        <dbReference type="Proteomes" id="UP000029227"/>
    </source>
</evidence>
<dbReference type="eggNOG" id="COG0745">
    <property type="taxonomic scope" value="Bacteria"/>
</dbReference>
<dbReference type="Proteomes" id="UP000029227">
    <property type="component" value="Unassembled WGS sequence"/>
</dbReference>
<reference evidence="1 2" key="1">
    <citation type="journal article" date="2014" name="Genome Announc.">
        <title>Draft Genome Sequences of Two Vibrionaceae Species, Vibrio ponticus C121 and Photobacterium aphoticum C119, Isolated as Coral Reef Microbiota.</title>
        <authorList>
            <person name="Al-saari N."/>
            <person name="Meirelles P.M."/>
            <person name="Mino S."/>
            <person name="Suda W."/>
            <person name="Oshima K."/>
            <person name="Hattori M."/>
            <person name="Ohkuma M."/>
            <person name="Thompson F.L."/>
            <person name="Gomez-Gil B."/>
            <person name="Sawabe T."/>
            <person name="Sawabe T."/>
        </authorList>
    </citation>
    <scope>NUCLEOTIDE SEQUENCE [LARGE SCALE GENOMIC DNA]</scope>
    <source>
        <strain evidence="1 2">JCM 19237</strain>
    </source>
</reference>
<name>A0A090QSM6_9GAMM</name>
<dbReference type="STRING" id="754436.JCM19237_1536"/>
<organism evidence="1 2">
    <name type="scientific">Photobacterium aphoticum</name>
    <dbReference type="NCBI Taxonomy" id="754436"/>
    <lineage>
        <taxon>Bacteria</taxon>
        <taxon>Pseudomonadati</taxon>
        <taxon>Pseudomonadota</taxon>
        <taxon>Gammaproteobacteria</taxon>
        <taxon>Vibrionales</taxon>
        <taxon>Vibrionaceae</taxon>
        <taxon>Photobacterium</taxon>
    </lineage>
</organism>
<gene>
    <name evidence="1" type="ORF">JCM19237_1536</name>
</gene>
<dbReference type="CDD" id="cd22890">
    <property type="entry name" value="ChiS-DBD"/>
    <property type="match status" value="1"/>
</dbReference>
<accession>A0A090QSM6</accession>
<dbReference type="EMBL" id="BBMN01000009">
    <property type="protein sequence ID" value="GAL05896.1"/>
    <property type="molecule type" value="Genomic_DNA"/>
</dbReference>
<keyword evidence="1" id="KW-0418">Kinase</keyword>
<evidence type="ECO:0000313" key="1">
    <source>
        <dbReference type="EMBL" id="GAL05896.1"/>
    </source>
</evidence>